<evidence type="ECO:0000313" key="2">
    <source>
        <dbReference type="Proteomes" id="UP000785679"/>
    </source>
</evidence>
<dbReference type="EMBL" id="RRYP01009219">
    <property type="protein sequence ID" value="TNV79207.1"/>
    <property type="molecule type" value="Genomic_DNA"/>
</dbReference>
<dbReference type="AlphaFoldDB" id="A0A8J8NP09"/>
<gene>
    <name evidence="1" type="ORF">FGO68_gene10227</name>
</gene>
<reference evidence="1" key="1">
    <citation type="submission" date="2019-06" db="EMBL/GenBank/DDBJ databases">
        <authorList>
            <person name="Zheng W."/>
        </authorList>
    </citation>
    <scope>NUCLEOTIDE SEQUENCE</scope>
    <source>
        <strain evidence="1">QDHG01</strain>
    </source>
</reference>
<keyword evidence="2" id="KW-1185">Reference proteome</keyword>
<evidence type="ECO:0000313" key="1">
    <source>
        <dbReference type="EMBL" id="TNV79207.1"/>
    </source>
</evidence>
<protein>
    <submittedName>
        <fullName evidence="1">Uncharacterized protein</fullName>
    </submittedName>
</protein>
<sequence length="96" mass="10942">MTAAVFFISIFWLEYSNFEYQGHLQRTVLISVYEVQSSSSFSALCLLISKARCNASFLSFGTSLKQCFSKTSLPNGVKSTNSFIQQYLYLYNAKIY</sequence>
<proteinExistence type="predicted"/>
<comment type="caution">
    <text evidence="1">The sequence shown here is derived from an EMBL/GenBank/DDBJ whole genome shotgun (WGS) entry which is preliminary data.</text>
</comment>
<organism evidence="1 2">
    <name type="scientific">Halteria grandinella</name>
    <dbReference type="NCBI Taxonomy" id="5974"/>
    <lineage>
        <taxon>Eukaryota</taxon>
        <taxon>Sar</taxon>
        <taxon>Alveolata</taxon>
        <taxon>Ciliophora</taxon>
        <taxon>Intramacronucleata</taxon>
        <taxon>Spirotrichea</taxon>
        <taxon>Stichotrichia</taxon>
        <taxon>Sporadotrichida</taxon>
        <taxon>Halteriidae</taxon>
        <taxon>Halteria</taxon>
    </lineage>
</organism>
<name>A0A8J8NP09_HALGN</name>
<accession>A0A8J8NP09</accession>
<dbReference type="Proteomes" id="UP000785679">
    <property type="component" value="Unassembled WGS sequence"/>
</dbReference>